<evidence type="ECO:0000256" key="1">
    <source>
        <dbReference type="SAM" id="MobiDB-lite"/>
    </source>
</evidence>
<feature type="region of interest" description="Disordered" evidence="1">
    <location>
        <begin position="1"/>
        <end position="25"/>
    </location>
</feature>
<evidence type="ECO:0000313" key="3">
    <source>
        <dbReference type="Proteomes" id="UP001260715"/>
    </source>
</evidence>
<dbReference type="PANTHER" id="PTHR31793">
    <property type="entry name" value="4-HYDROXYBENZOYL-COA THIOESTERASE FAMILY MEMBER"/>
    <property type="match status" value="1"/>
</dbReference>
<name>A0ABU1P7E9_9BURK</name>
<organism evidence="2 3">
    <name type="scientific">Herbaspirillum frisingense</name>
    <dbReference type="NCBI Taxonomy" id="92645"/>
    <lineage>
        <taxon>Bacteria</taxon>
        <taxon>Pseudomonadati</taxon>
        <taxon>Pseudomonadota</taxon>
        <taxon>Betaproteobacteria</taxon>
        <taxon>Burkholderiales</taxon>
        <taxon>Oxalobacteraceae</taxon>
        <taxon>Herbaspirillum</taxon>
    </lineage>
</organism>
<dbReference type="PANTHER" id="PTHR31793:SF24">
    <property type="entry name" value="LONG-CHAIN ACYL-COA THIOESTERASE FADM"/>
    <property type="match status" value="1"/>
</dbReference>
<dbReference type="CDD" id="cd00586">
    <property type="entry name" value="4HBT"/>
    <property type="match status" value="1"/>
</dbReference>
<dbReference type="Pfam" id="PF13279">
    <property type="entry name" value="4HBT_2"/>
    <property type="match status" value="1"/>
</dbReference>
<feature type="compositionally biased region" description="Polar residues" evidence="1">
    <location>
        <begin position="12"/>
        <end position="23"/>
    </location>
</feature>
<dbReference type="InterPro" id="IPR029069">
    <property type="entry name" value="HotDog_dom_sf"/>
</dbReference>
<dbReference type="Gene3D" id="3.10.129.10">
    <property type="entry name" value="Hotdog Thioesterase"/>
    <property type="match status" value="1"/>
</dbReference>
<comment type="caution">
    <text evidence="2">The sequence shown here is derived from an EMBL/GenBank/DDBJ whole genome shotgun (WGS) entry which is preliminary data.</text>
</comment>
<keyword evidence="2" id="KW-0378">Hydrolase</keyword>
<keyword evidence="3" id="KW-1185">Reference proteome</keyword>
<dbReference type="Proteomes" id="UP001260715">
    <property type="component" value="Unassembled WGS sequence"/>
</dbReference>
<dbReference type="SUPFAM" id="SSF54637">
    <property type="entry name" value="Thioesterase/thiol ester dehydrase-isomerase"/>
    <property type="match status" value="1"/>
</dbReference>
<protein>
    <submittedName>
        <fullName evidence="2">Acyl-CoA thioester hydrolase</fullName>
        <ecNumber evidence="2">3.1.2.-</ecNumber>
    </submittedName>
</protein>
<dbReference type="EMBL" id="JAVDSJ010000001">
    <property type="protein sequence ID" value="MDR6581827.1"/>
    <property type="molecule type" value="Genomic_DNA"/>
</dbReference>
<reference evidence="2 3" key="1">
    <citation type="submission" date="2023-07" db="EMBL/GenBank/DDBJ databases">
        <title>Sorghum-associated microbial communities from plants grown in Nebraska, USA.</title>
        <authorList>
            <person name="Schachtman D."/>
        </authorList>
    </citation>
    <scope>NUCLEOTIDE SEQUENCE [LARGE SCALE GENOMIC DNA]</scope>
    <source>
        <strain evidence="2 3">596</strain>
    </source>
</reference>
<sequence>MKNISVIDESNLKGSPMSSQESTAAKPLFVSRQSIRWGDMDAFGHVNNTVYFRFMEQCRIEWLEEVFGPTIAGEEGPVIVNAHCNFRRQMKYPATIEVHMLGGQLGRTSVETTYVIRDAVDDQIIYADGAAKIVWVDFKKEKSTAMPDKLRQLLTSL</sequence>
<dbReference type="GO" id="GO:0016787">
    <property type="term" value="F:hydrolase activity"/>
    <property type="evidence" value="ECO:0007669"/>
    <property type="project" value="UniProtKB-KW"/>
</dbReference>
<dbReference type="InterPro" id="IPR050563">
    <property type="entry name" value="4-hydroxybenzoyl-CoA_TE"/>
</dbReference>
<evidence type="ECO:0000313" key="2">
    <source>
        <dbReference type="EMBL" id="MDR6581827.1"/>
    </source>
</evidence>
<proteinExistence type="predicted"/>
<dbReference type="EC" id="3.1.2.-" evidence="2"/>
<accession>A0ABU1P7E9</accession>
<gene>
    <name evidence="2" type="ORF">J2W50_000002</name>
</gene>